<dbReference type="InterPro" id="IPR038446">
    <property type="entry name" value="CEBP_ZZ_sf"/>
</dbReference>
<feature type="region of interest" description="Disordered" evidence="1">
    <location>
        <begin position="1"/>
        <end position="30"/>
    </location>
</feature>
<sequence>MLRKGRPSKAAGTSTKAAGRSPSPSKGPRHKVVQFGRIHDTENPAYRFQFPSEDAARVGMTEGLIPVGFLSSYPVDKTYVYMEIRPGEGAPEFRTAFETPENIIEGWTSNVDELWSKTLRLLERKKLLTEGALDELDGDPFYLMGLSDPTTQNTLKKASTQPVLRCLGNRPTIEEWALYIEADLDEADAPFKWVVESFASMELPPPWTSYKGVGSIVCYLNNETNQTTWKHPFFDYFKSLLEHCRHATHEEHLKLRITRMLWSFEAESMSISSLQHPLLSPQWLLSFAEILSIDLVQEPYVCRTLKTYLKHFAHQYRHYQQVEEQDVVQLLEAIDIERDKADEIHDLLAGKTEEPNIDDLASGQMMCVECAPHASADNTAAGGPMMLEKPAAEGDAVAAGTTGKVATIFCTSCNDSFCEACFTKIHGKGDRRNHRPVRLIPCSRCLTLPAKLQCTYTFENFCHRCYAMIHVKELPPHLDLRPRRITYSKKGPLLDSSRRDADVTLLWRGPAWHTFYDIRGIPFHYNFETDEAMRRDPVDSSISSESPGPTTQHVSQEEEQAVAAAGRVHPGLTNIANVKKPPMLKGLFTTPR</sequence>
<dbReference type="VEuPathDB" id="CryptoDB:Vbra_543"/>
<dbReference type="PROSITE" id="PS50020">
    <property type="entry name" value="WW_DOMAIN_2"/>
    <property type="match status" value="1"/>
</dbReference>
<dbReference type="Pfam" id="PF22586">
    <property type="entry name" value="ANCHR-like_BBOX"/>
    <property type="match status" value="1"/>
</dbReference>
<dbReference type="InParanoid" id="A0A0G4FJH3"/>
<dbReference type="SUPFAM" id="SSF51045">
    <property type="entry name" value="WW domain"/>
    <property type="match status" value="1"/>
</dbReference>
<feature type="region of interest" description="Disordered" evidence="1">
    <location>
        <begin position="536"/>
        <end position="566"/>
    </location>
</feature>
<reference evidence="3 4" key="1">
    <citation type="submission" date="2014-11" db="EMBL/GenBank/DDBJ databases">
        <authorList>
            <person name="Zhu J."/>
            <person name="Qi W."/>
            <person name="Song R."/>
        </authorList>
    </citation>
    <scope>NUCLEOTIDE SEQUENCE [LARGE SCALE GENOMIC DNA]</scope>
</reference>
<dbReference type="InterPro" id="IPR036020">
    <property type="entry name" value="WW_dom_sf"/>
</dbReference>
<dbReference type="OrthoDB" id="427044at2759"/>
<keyword evidence="4" id="KW-1185">Reference proteome</keyword>
<accession>A0A0G4FJH3</accession>
<dbReference type="InterPro" id="IPR001202">
    <property type="entry name" value="WW_dom"/>
</dbReference>
<evidence type="ECO:0000259" key="2">
    <source>
        <dbReference type="PROSITE" id="PS50020"/>
    </source>
</evidence>
<dbReference type="SMART" id="SM00456">
    <property type="entry name" value="WW"/>
    <property type="match status" value="1"/>
</dbReference>
<protein>
    <recommendedName>
        <fullName evidence="2">WW domain-containing protein</fullName>
    </recommendedName>
</protein>
<evidence type="ECO:0000256" key="1">
    <source>
        <dbReference type="SAM" id="MobiDB-lite"/>
    </source>
</evidence>
<dbReference type="EMBL" id="CDMY01000448">
    <property type="protein sequence ID" value="CEM13891.1"/>
    <property type="molecule type" value="Genomic_DNA"/>
</dbReference>
<proteinExistence type="predicted"/>
<dbReference type="Gene3D" id="4.10.640.40">
    <property type="entry name" value="Cytoplasmic polyadenylation element-binding protein, ZZ domain"/>
    <property type="match status" value="1"/>
</dbReference>
<gene>
    <name evidence="3" type="ORF">Vbra_543</name>
</gene>
<feature type="compositionally biased region" description="Polar residues" evidence="1">
    <location>
        <begin position="540"/>
        <end position="554"/>
    </location>
</feature>
<evidence type="ECO:0000313" key="3">
    <source>
        <dbReference type="EMBL" id="CEM13891.1"/>
    </source>
</evidence>
<evidence type="ECO:0000313" key="4">
    <source>
        <dbReference type="Proteomes" id="UP000041254"/>
    </source>
</evidence>
<organism evidence="3 4">
    <name type="scientific">Vitrella brassicaformis (strain CCMP3155)</name>
    <dbReference type="NCBI Taxonomy" id="1169540"/>
    <lineage>
        <taxon>Eukaryota</taxon>
        <taxon>Sar</taxon>
        <taxon>Alveolata</taxon>
        <taxon>Colpodellida</taxon>
        <taxon>Vitrellaceae</taxon>
        <taxon>Vitrella</taxon>
    </lineage>
</organism>
<dbReference type="Proteomes" id="UP000041254">
    <property type="component" value="Unassembled WGS sequence"/>
</dbReference>
<feature type="domain" description="WW" evidence="2">
    <location>
        <begin position="201"/>
        <end position="234"/>
    </location>
</feature>
<dbReference type="OMA" id="PWTSYKG"/>
<name>A0A0G4FJH3_VITBC</name>
<dbReference type="AlphaFoldDB" id="A0A0G4FJH3"/>